<sequence>MALHPDFPLTTDRLRLRPFTRGDVDAVFGYRGREDVARYLFDPPLSREECALAIQQRTAQTGFAEEGDRIVLAVETLDDGKLVGEVSLIWRSVDARQGEMGWIFHPAFQGRGYASEAANAMLDLGFTGGDLHRIFARCDARNEPSWRLMERLGMRREAHFREHALFKGGWDEEFYYAILRKEWLSLRHSVAD</sequence>
<gene>
    <name evidence="2" type="ORF">K1X15_11335</name>
</gene>
<organism evidence="2 3">
    <name type="scientific">Devosia salina</name>
    <dbReference type="NCBI Taxonomy" id="2860336"/>
    <lineage>
        <taxon>Bacteria</taxon>
        <taxon>Pseudomonadati</taxon>
        <taxon>Pseudomonadota</taxon>
        <taxon>Alphaproteobacteria</taxon>
        <taxon>Hyphomicrobiales</taxon>
        <taxon>Devosiaceae</taxon>
        <taxon>Devosia</taxon>
    </lineage>
</organism>
<dbReference type="PROSITE" id="PS51186">
    <property type="entry name" value="GNAT"/>
    <property type="match status" value="1"/>
</dbReference>
<dbReference type="EMBL" id="CP080590">
    <property type="protein sequence ID" value="QYO75246.1"/>
    <property type="molecule type" value="Genomic_DNA"/>
</dbReference>
<protein>
    <submittedName>
        <fullName evidence="2">GNAT family N-acetyltransferase</fullName>
    </submittedName>
</protein>
<reference evidence="2 3" key="1">
    <citation type="submission" date="2021-08" db="EMBL/GenBank/DDBJ databases">
        <title>Devosia salina sp. nov., isolated from the South China Sea sediment.</title>
        <authorList>
            <person name="Zhou Z."/>
        </authorList>
    </citation>
    <scope>NUCLEOTIDE SEQUENCE [LARGE SCALE GENOMIC DNA]</scope>
    <source>
        <strain evidence="2 3">SCS-3</strain>
    </source>
</reference>
<keyword evidence="3" id="KW-1185">Reference proteome</keyword>
<dbReference type="SUPFAM" id="SSF55729">
    <property type="entry name" value="Acyl-CoA N-acyltransferases (Nat)"/>
    <property type="match status" value="1"/>
</dbReference>
<dbReference type="CDD" id="cd04301">
    <property type="entry name" value="NAT_SF"/>
    <property type="match status" value="1"/>
</dbReference>
<name>A0ABX8WE35_9HYPH</name>
<dbReference type="Pfam" id="PF13302">
    <property type="entry name" value="Acetyltransf_3"/>
    <property type="match status" value="1"/>
</dbReference>
<accession>A0ABX8WE35</accession>
<evidence type="ECO:0000313" key="2">
    <source>
        <dbReference type="EMBL" id="QYO75246.1"/>
    </source>
</evidence>
<dbReference type="PANTHER" id="PTHR43792:SF1">
    <property type="entry name" value="N-ACETYLTRANSFERASE DOMAIN-CONTAINING PROTEIN"/>
    <property type="match status" value="1"/>
</dbReference>
<evidence type="ECO:0000313" key="3">
    <source>
        <dbReference type="Proteomes" id="UP000825799"/>
    </source>
</evidence>
<dbReference type="PANTHER" id="PTHR43792">
    <property type="entry name" value="GNAT FAMILY, PUTATIVE (AFU_ORTHOLOGUE AFUA_3G00765)-RELATED-RELATED"/>
    <property type="match status" value="1"/>
</dbReference>
<dbReference type="Gene3D" id="3.40.630.30">
    <property type="match status" value="1"/>
</dbReference>
<dbReference type="InterPro" id="IPR051531">
    <property type="entry name" value="N-acetyltransferase"/>
</dbReference>
<proteinExistence type="predicted"/>
<dbReference type="InterPro" id="IPR016181">
    <property type="entry name" value="Acyl_CoA_acyltransferase"/>
</dbReference>
<dbReference type="RefSeq" id="WP_220303710.1">
    <property type="nucleotide sequence ID" value="NZ_CP080590.1"/>
</dbReference>
<feature type="domain" description="N-acetyltransferase" evidence="1">
    <location>
        <begin position="14"/>
        <end position="181"/>
    </location>
</feature>
<dbReference type="Proteomes" id="UP000825799">
    <property type="component" value="Chromosome"/>
</dbReference>
<dbReference type="InterPro" id="IPR000182">
    <property type="entry name" value="GNAT_dom"/>
</dbReference>
<evidence type="ECO:0000259" key="1">
    <source>
        <dbReference type="PROSITE" id="PS51186"/>
    </source>
</evidence>